<dbReference type="Gene3D" id="3.40.50.720">
    <property type="entry name" value="NAD(P)-binding Rossmann-like Domain"/>
    <property type="match status" value="1"/>
</dbReference>
<dbReference type="AlphaFoldDB" id="A0A084SP71"/>
<reference evidence="2 3" key="1">
    <citation type="submission" date="2014-07" db="EMBL/GenBank/DDBJ databases">
        <title>Draft Genome Sequence of Gephyronic Acid Producer, Cystobacter violaceus Strain Cb vi76.</title>
        <authorList>
            <person name="Stevens D.C."/>
            <person name="Young J."/>
            <person name="Carmichael R."/>
            <person name="Tan J."/>
            <person name="Taylor R.E."/>
        </authorList>
    </citation>
    <scope>NUCLEOTIDE SEQUENCE [LARGE SCALE GENOMIC DNA]</scope>
    <source>
        <strain evidence="2 3">Cb vi76</strain>
    </source>
</reference>
<dbReference type="InterPro" id="IPR036188">
    <property type="entry name" value="FAD/NAD-bd_sf"/>
</dbReference>
<dbReference type="Proteomes" id="UP000028547">
    <property type="component" value="Unassembled WGS sequence"/>
</dbReference>
<dbReference type="InterPro" id="IPR036291">
    <property type="entry name" value="NAD(P)-bd_dom_sf"/>
</dbReference>
<sequence>MKIAIVGPGAIGSTFAFHLSRAGHEVTVVARGARLAWLEKERAIVTTDERRAPVEVSAALDTTTPWDLVLVTVLESQVDAVLPALRQSAARQVMFMFNTFAPLDRLRDAVGAQRFVFGFPAILAELQDGKLKARVIPRSFSAVQLTIVTDPAWAETFSRAGIPTDTQADMHSWLRTHAALVVPVMITADRAHKRGSGLSWTESRQLASGLAEGFEIVRSLGHPVTPSNLAVLGRIPAPVLTLGLWLLSRNPTIVALGGQGPGEARTLIDAMVAAAPARSATLQSLRP</sequence>
<evidence type="ECO:0000259" key="1">
    <source>
        <dbReference type="Pfam" id="PF02558"/>
    </source>
</evidence>
<evidence type="ECO:0000313" key="2">
    <source>
        <dbReference type="EMBL" id="KFA90256.1"/>
    </source>
</evidence>
<dbReference type="SUPFAM" id="SSF51905">
    <property type="entry name" value="FAD/NAD(P)-binding domain"/>
    <property type="match status" value="1"/>
</dbReference>
<organism evidence="2 3">
    <name type="scientific">Archangium violaceum Cb vi76</name>
    <dbReference type="NCBI Taxonomy" id="1406225"/>
    <lineage>
        <taxon>Bacteria</taxon>
        <taxon>Pseudomonadati</taxon>
        <taxon>Myxococcota</taxon>
        <taxon>Myxococcia</taxon>
        <taxon>Myxococcales</taxon>
        <taxon>Cystobacterineae</taxon>
        <taxon>Archangiaceae</taxon>
        <taxon>Archangium</taxon>
    </lineage>
</organism>
<proteinExistence type="predicted"/>
<dbReference type="Pfam" id="PF02558">
    <property type="entry name" value="ApbA"/>
    <property type="match status" value="1"/>
</dbReference>
<dbReference type="EMBL" id="JPMI01000220">
    <property type="protein sequence ID" value="KFA90256.1"/>
    <property type="molecule type" value="Genomic_DNA"/>
</dbReference>
<evidence type="ECO:0000313" key="3">
    <source>
        <dbReference type="Proteomes" id="UP000028547"/>
    </source>
</evidence>
<protein>
    <submittedName>
        <fullName evidence="2">2-dehydropantoate 2-reductase</fullName>
    </submittedName>
</protein>
<dbReference type="InterPro" id="IPR013332">
    <property type="entry name" value="KPR_N"/>
</dbReference>
<gene>
    <name evidence="2" type="ORF">Q664_30315</name>
</gene>
<dbReference type="SUPFAM" id="SSF51735">
    <property type="entry name" value="NAD(P)-binding Rossmann-fold domains"/>
    <property type="match status" value="1"/>
</dbReference>
<dbReference type="RefSeq" id="WP_043403244.1">
    <property type="nucleotide sequence ID" value="NZ_JPMI01000220.1"/>
</dbReference>
<accession>A0A084SP71</accession>
<feature type="domain" description="Ketopantoate reductase N-terminal" evidence="1">
    <location>
        <begin position="3"/>
        <end position="126"/>
    </location>
</feature>
<name>A0A084SP71_9BACT</name>
<comment type="caution">
    <text evidence="2">The sequence shown here is derived from an EMBL/GenBank/DDBJ whole genome shotgun (WGS) entry which is preliminary data.</text>
</comment>